<evidence type="ECO:0000256" key="9">
    <source>
        <dbReference type="ARBA" id="ARBA00023157"/>
    </source>
</evidence>
<evidence type="ECO:0000256" key="13">
    <source>
        <dbReference type="SAM" id="SignalP"/>
    </source>
</evidence>
<keyword evidence="8" id="KW-0865">Zymogen</keyword>
<comment type="catalytic activity">
    <reaction evidence="10">
        <text>Preferential cleavage: Arg-|-Xaa, Lys-|-Xaa.</text>
        <dbReference type="EC" id="3.4.21.4"/>
    </reaction>
</comment>
<dbReference type="InterPro" id="IPR009003">
    <property type="entry name" value="Peptidase_S1_PA"/>
</dbReference>
<keyword evidence="9" id="KW-1015">Disulfide bond</keyword>
<keyword evidence="7 12" id="KW-0720">Serine protease</keyword>
<evidence type="ECO:0000256" key="1">
    <source>
        <dbReference type="ARBA" id="ARBA00004239"/>
    </source>
</evidence>
<feature type="chain" id="PRO_5026797735" description="trypsin" evidence="13">
    <location>
        <begin position="18"/>
        <end position="253"/>
    </location>
</feature>
<dbReference type="PRINTS" id="PR00722">
    <property type="entry name" value="CHYMOTRYPSIN"/>
</dbReference>
<dbReference type="EC" id="3.4.21.4" evidence="11"/>
<proteinExistence type="inferred from homology"/>
<dbReference type="InterPro" id="IPR043504">
    <property type="entry name" value="Peptidase_S1_PA_chymotrypsin"/>
</dbReference>
<dbReference type="GeneID" id="115629806"/>
<evidence type="ECO:0000313" key="15">
    <source>
        <dbReference type="Proteomes" id="UP000504634"/>
    </source>
</evidence>
<dbReference type="PANTHER" id="PTHR24276:SF91">
    <property type="entry name" value="AT26814P-RELATED"/>
    <property type="match status" value="1"/>
</dbReference>
<gene>
    <name evidence="16" type="primary">LOC115629806</name>
</gene>
<dbReference type="PROSITE" id="PS00135">
    <property type="entry name" value="TRYPSIN_SER"/>
    <property type="match status" value="1"/>
</dbReference>
<dbReference type="InterPro" id="IPR001254">
    <property type="entry name" value="Trypsin_dom"/>
</dbReference>
<evidence type="ECO:0000256" key="4">
    <source>
        <dbReference type="ARBA" id="ARBA00022670"/>
    </source>
</evidence>
<dbReference type="Proteomes" id="UP000504634">
    <property type="component" value="Unplaced"/>
</dbReference>
<keyword evidence="4 12" id="KW-0645">Protease</keyword>
<evidence type="ECO:0000256" key="12">
    <source>
        <dbReference type="RuleBase" id="RU363034"/>
    </source>
</evidence>
<evidence type="ECO:0000256" key="11">
    <source>
        <dbReference type="ARBA" id="ARBA00038868"/>
    </source>
</evidence>
<sequence length="253" mass="26862">MFAKCFILLSAATLLLAHNAPFRGIIGGENISIEDTPWQVSLQGPSHFCGGSIYSERIIITAAHCVNRAKAENLKIRAGASKHNGVDGVLVQVAKIKVHEDYENLGSDVALLLLSSPLDLKSSNKVKSIELAKQSPAVGAESLVSGWGSTSEHSGSPDVLQGAYVNIVDYNVCKKQYSVLGLEITEDMICAAASGKDSCRGDSGGPLVVDQELVGVVSWGYGCAREHFAGVYANVAVLRSWIVNEAAKLTYLN</sequence>
<dbReference type="InterPro" id="IPR033116">
    <property type="entry name" value="TRYPSIN_SER"/>
</dbReference>
<feature type="domain" description="Peptidase S1" evidence="14">
    <location>
        <begin position="25"/>
        <end position="247"/>
    </location>
</feature>
<dbReference type="GO" id="GO:0006508">
    <property type="term" value="P:proteolysis"/>
    <property type="evidence" value="ECO:0007669"/>
    <property type="project" value="UniProtKB-KW"/>
</dbReference>
<evidence type="ECO:0000256" key="7">
    <source>
        <dbReference type="ARBA" id="ARBA00022825"/>
    </source>
</evidence>
<dbReference type="SMART" id="SM00020">
    <property type="entry name" value="Tryp_SPc"/>
    <property type="match status" value="1"/>
</dbReference>
<comment type="similarity">
    <text evidence="2">Belongs to the peptidase S1 family.</text>
</comment>
<comment type="subcellular location">
    <subcellularLocation>
        <location evidence="1">Secreted</location>
        <location evidence="1">Extracellular space</location>
    </subcellularLocation>
</comment>
<organism evidence="15 16">
    <name type="scientific">Drosophila lebanonensis</name>
    <name type="common">Fruit fly</name>
    <name type="synonym">Scaptodrosophila lebanonensis</name>
    <dbReference type="NCBI Taxonomy" id="7225"/>
    <lineage>
        <taxon>Eukaryota</taxon>
        <taxon>Metazoa</taxon>
        <taxon>Ecdysozoa</taxon>
        <taxon>Arthropoda</taxon>
        <taxon>Hexapoda</taxon>
        <taxon>Insecta</taxon>
        <taxon>Pterygota</taxon>
        <taxon>Neoptera</taxon>
        <taxon>Endopterygota</taxon>
        <taxon>Diptera</taxon>
        <taxon>Brachycera</taxon>
        <taxon>Muscomorpha</taxon>
        <taxon>Ephydroidea</taxon>
        <taxon>Drosophilidae</taxon>
        <taxon>Scaptodrosophila</taxon>
    </lineage>
</organism>
<dbReference type="Pfam" id="PF00089">
    <property type="entry name" value="Trypsin"/>
    <property type="match status" value="1"/>
</dbReference>
<dbReference type="PROSITE" id="PS50240">
    <property type="entry name" value="TRYPSIN_DOM"/>
    <property type="match status" value="1"/>
</dbReference>
<dbReference type="SUPFAM" id="SSF50494">
    <property type="entry name" value="Trypsin-like serine proteases"/>
    <property type="match status" value="1"/>
</dbReference>
<dbReference type="GO" id="GO:0004252">
    <property type="term" value="F:serine-type endopeptidase activity"/>
    <property type="evidence" value="ECO:0007669"/>
    <property type="project" value="UniProtKB-EC"/>
</dbReference>
<evidence type="ECO:0000259" key="14">
    <source>
        <dbReference type="PROSITE" id="PS50240"/>
    </source>
</evidence>
<dbReference type="Gene3D" id="2.40.10.10">
    <property type="entry name" value="Trypsin-like serine proteases"/>
    <property type="match status" value="1"/>
</dbReference>
<keyword evidence="15" id="KW-1185">Reference proteome</keyword>
<name>A0A6J2U437_DROLE</name>
<dbReference type="FunFam" id="2.40.10.10:FF:000077">
    <property type="entry name" value="Predicted protein"/>
    <property type="match status" value="1"/>
</dbReference>
<dbReference type="PROSITE" id="PS00134">
    <property type="entry name" value="TRYPSIN_HIS"/>
    <property type="match status" value="1"/>
</dbReference>
<dbReference type="InterPro" id="IPR018114">
    <property type="entry name" value="TRYPSIN_HIS"/>
</dbReference>
<keyword evidence="3" id="KW-0964">Secreted</keyword>
<evidence type="ECO:0000256" key="10">
    <source>
        <dbReference type="ARBA" id="ARBA00036320"/>
    </source>
</evidence>
<keyword evidence="6 12" id="KW-0378">Hydrolase</keyword>
<evidence type="ECO:0000256" key="5">
    <source>
        <dbReference type="ARBA" id="ARBA00022729"/>
    </source>
</evidence>
<evidence type="ECO:0000313" key="16">
    <source>
        <dbReference type="RefSeq" id="XP_030382233.1"/>
    </source>
</evidence>
<evidence type="ECO:0000256" key="6">
    <source>
        <dbReference type="ARBA" id="ARBA00022801"/>
    </source>
</evidence>
<evidence type="ECO:0000256" key="3">
    <source>
        <dbReference type="ARBA" id="ARBA00022525"/>
    </source>
</evidence>
<dbReference type="RefSeq" id="XP_030382233.1">
    <property type="nucleotide sequence ID" value="XM_030526373.1"/>
</dbReference>
<dbReference type="GO" id="GO:0005576">
    <property type="term" value="C:extracellular region"/>
    <property type="evidence" value="ECO:0007669"/>
    <property type="project" value="UniProtKB-SubCell"/>
</dbReference>
<evidence type="ECO:0000256" key="2">
    <source>
        <dbReference type="ARBA" id="ARBA00007664"/>
    </source>
</evidence>
<accession>A0A6J2U437</accession>
<protein>
    <recommendedName>
        <fullName evidence="11">trypsin</fullName>
        <ecNumber evidence="11">3.4.21.4</ecNumber>
    </recommendedName>
</protein>
<dbReference type="InterPro" id="IPR001314">
    <property type="entry name" value="Peptidase_S1A"/>
</dbReference>
<dbReference type="AlphaFoldDB" id="A0A6J2U437"/>
<dbReference type="PANTHER" id="PTHR24276">
    <property type="entry name" value="POLYSERASE-RELATED"/>
    <property type="match status" value="1"/>
</dbReference>
<dbReference type="OrthoDB" id="10059102at2759"/>
<dbReference type="InterPro" id="IPR050430">
    <property type="entry name" value="Peptidase_S1"/>
</dbReference>
<dbReference type="CDD" id="cd00190">
    <property type="entry name" value="Tryp_SPc"/>
    <property type="match status" value="1"/>
</dbReference>
<reference evidence="16" key="1">
    <citation type="submission" date="2025-08" db="UniProtKB">
        <authorList>
            <consortium name="RefSeq"/>
        </authorList>
    </citation>
    <scope>IDENTIFICATION</scope>
    <source>
        <strain evidence="16">11010-0011.00</strain>
        <tissue evidence="16">Whole body</tissue>
    </source>
</reference>
<keyword evidence="5 13" id="KW-0732">Signal</keyword>
<evidence type="ECO:0000256" key="8">
    <source>
        <dbReference type="ARBA" id="ARBA00023145"/>
    </source>
</evidence>
<feature type="signal peptide" evidence="13">
    <location>
        <begin position="1"/>
        <end position="17"/>
    </location>
</feature>